<keyword evidence="3" id="KW-1185">Reference proteome</keyword>
<protein>
    <submittedName>
        <fullName evidence="2">Gamma-glutamylcyclotransferase</fullName>
    </submittedName>
</protein>
<name>A0ABY4WN55_9BACL</name>
<evidence type="ECO:0000259" key="1">
    <source>
        <dbReference type="Pfam" id="PF06094"/>
    </source>
</evidence>
<dbReference type="EMBL" id="CP098755">
    <property type="protein sequence ID" value="USG67255.1"/>
    <property type="molecule type" value="Genomic_DNA"/>
</dbReference>
<dbReference type="InterPro" id="IPR036568">
    <property type="entry name" value="GGCT-like_sf"/>
</dbReference>
<dbReference type="InterPro" id="IPR009288">
    <property type="entry name" value="AIG2-like_dom"/>
</dbReference>
<feature type="domain" description="Gamma-glutamylcyclotransferase AIG2-like" evidence="1">
    <location>
        <begin position="7"/>
        <end position="135"/>
    </location>
</feature>
<evidence type="ECO:0000313" key="3">
    <source>
        <dbReference type="Proteomes" id="UP001056500"/>
    </source>
</evidence>
<dbReference type="Gene3D" id="3.10.490.10">
    <property type="entry name" value="Gamma-glutamyl cyclotransferase-like"/>
    <property type="match status" value="1"/>
</dbReference>
<dbReference type="SUPFAM" id="SSF110857">
    <property type="entry name" value="Gamma-glutamyl cyclotransferase-like"/>
    <property type="match status" value="1"/>
</dbReference>
<dbReference type="CDD" id="cd06661">
    <property type="entry name" value="GGCT_like"/>
    <property type="match status" value="1"/>
</dbReference>
<gene>
    <name evidence="2" type="ORF">NDK47_08275</name>
</gene>
<reference evidence="2" key="1">
    <citation type="submission" date="2022-06" db="EMBL/GenBank/DDBJ databases">
        <title>Genome sequencing of Brevibacillus sp. BB3-R1.</title>
        <authorList>
            <person name="Heo J."/>
            <person name="Lee D."/>
            <person name="Won M."/>
            <person name="Han B.-H."/>
            <person name="Hong S.-B."/>
            <person name="Kwon S.-W."/>
        </authorList>
    </citation>
    <scope>NUCLEOTIDE SEQUENCE</scope>
    <source>
        <strain evidence="2">BB3-R1</strain>
    </source>
</reference>
<organism evidence="2 3">
    <name type="scientific">Brevibacillus ruminantium</name>
    <dbReference type="NCBI Taxonomy" id="2950604"/>
    <lineage>
        <taxon>Bacteria</taxon>
        <taxon>Bacillati</taxon>
        <taxon>Bacillota</taxon>
        <taxon>Bacilli</taxon>
        <taxon>Bacillales</taxon>
        <taxon>Paenibacillaceae</taxon>
        <taxon>Brevibacillus</taxon>
    </lineage>
</organism>
<sequence length="144" mass="16462">MTRVLPVFVYGTLLPGFLNYERYVKPYPHTIQPATVQGCLYHLPAGYPGLVLSKTATVKGALLFFAADRYEEAIAGMDELEDYFGPDDPRNEYERELTTAVLPEGAGEVLSYHYRYSKESYAVKRGREVPAGDWRIFMQNRLRE</sequence>
<dbReference type="RefSeq" id="WP_251874357.1">
    <property type="nucleotide sequence ID" value="NZ_CP098755.1"/>
</dbReference>
<proteinExistence type="predicted"/>
<dbReference type="Pfam" id="PF06094">
    <property type="entry name" value="GGACT"/>
    <property type="match status" value="1"/>
</dbReference>
<accession>A0ABY4WN55</accession>
<evidence type="ECO:0000313" key="2">
    <source>
        <dbReference type="EMBL" id="USG67255.1"/>
    </source>
</evidence>
<dbReference type="InterPro" id="IPR013024">
    <property type="entry name" value="GGCT-like"/>
</dbReference>
<dbReference type="Proteomes" id="UP001056500">
    <property type="component" value="Chromosome"/>
</dbReference>